<dbReference type="EnsemblPlants" id="Pp3c3_16360V3.2">
    <property type="protein sequence ID" value="PAC:32942743.CDS.1"/>
    <property type="gene ID" value="Pp3c3_16360"/>
</dbReference>
<dbReference type="Gramene" id="Pp3c3_16360V3.2">
    <property type="protein sequence ID" value="PAC:32942743.CDS.1"/>
    <property type="gene ID" value="Pp3c3_16360"/>
</dbReference>
<feature type="compositionally biased region" description="Polar residues" evidence="1">
    <location>
        <begin position="52"/>
        <end position="62"/>
    </location>
</feature>
<gene>
    <name evidence="2" type="ORF">PHYPA_004509</name>
</gene>
<reference evidence="3" key="3">
    <citation type="submission" date="2020-12" db="UniProtKB">
        <authorList>
            <consortium name="EnsemblPlants"/>
        </authorList>
    </citation>
    <scope>IDENTIFICATION</scope>
</reference>
<organism evidence="2">
    <name type="scientific">Physcomitrium patens</name>
    <name type="common">Spreading-leaved earth moss</name>
    <name type="synonym">Physcomitrella patens</name>
    <dbReference type="NCBI Taxonomy" id="3218"/>
    <lineage>
        <taxon>Eukaryota</taxon>
        <taxon>Viridiplantae</taxon>
        <taxon>Streptophyta</taxon>
        <taxon>Embryophyta</taxon>
        <taxon>Bryophyta</taxon>
        <taxon>Bryophytina</taxon>
        <taxon>Bryopsida</taxon>
        <taxon>Funariidae</taxon>
        <taxon>Funariales</taxon>
        <taxon>Funariaceae</taxon>
        <taxon>Physcomitrium</taxon>
    </lineage>
</organism>
<evidence type="ECO:0000313" key="4">
    <source>
        <dbReference type="Proteomes" id="UP000006727"/>
    </source>
</evidence>
<sequence length="75" mass="8567">MDSVVVDRGRRPSSLHFDFFLLCDELEFKSYTSLMIVVCVEVEVEDPKVMRSCNQNPSSSRAHQFGSMREPGLLL</sequence>
<dbReference type="EnsemblPlants" id="Pp3c3_16360V3.1">
    <property type="protein sequence ID" value="PAC:32942742.CDS.1"/>
    <property type="gene ID" value="Pp3c3_16360"/>
</dbReference>
<dbReference type="EMBL" id="ABEU02000003">
    <property type="protein sequence ID" value="PNR57515.1"/>
    <property type="molecule type" value="Genomic_DNA"/>
</dbReference>
<evidence type="ECO:0000256" key="1">
    <source>
        <dbReference type="SAM" id="MobiDB-lite"/>
    </source>
</evidence>
<reference evidence="2 4" key="1">
    <citation type="journal article" date="2008" name="Science">
        <title>The Physcomitrella genome reveals evolutionary insights into the conquest of land by plants.</title>
        <authorList>
            <person name="Rensing S."/>
            <person name="Lang D."/>
            <person name="Zimmer A."/>
            <person name="Terry A."/>
            <person name="Salamov A."/>
            <person name="Shapiro H."/>
            <person name="Nishiyama T."/>
            <person name="Perroud P.-F."/>
            <person name="Lindquist E."/>
            <person name="Kamisugi Y."/>
            <person name="Tanahashi T."/>
            <person name="Sakakibara K."/>
            <person name="Fujita T."/>
            <person name="Oishi K."/>
            <person name="Shin-I T."/>
            <person name="Kuroki Y."/>
            <person name="Toyoda A."/>
            <person name="Suzuki Y."/>
            <person name="Hashimoto A."/>
            <person name="Yamaguchi K."/>
            <person name="Sugano A."/>
            <person name="Kohara Y."/>
            <person name="Fujiyama A."/>
            <person name="Anterola A."/>
            <person name="Aoki S."/>
            <person name="Ashton N."/>
            <person name="Barbazuk W.B."/>
            <person name="Barker E."/>
            <person name="Bennetzen J."/>
            <person name="Bezanilla M."/>
            <person name="Blankenship R."/>
            <person name="Cho S.H."/>
            <person name="Dutcher S."/>
            <person name="Estelle M."/>
            <person name="Fawcett J.A."/>
            <person name="Gundlach H."/>
            <person name="Hanada K."/>
            <person name="Heyl A."/>
            <person name="Hicks K.A."/>
            <person name="Hugh J."/>
            <person name="Lohr M."/>
            <person name="Mayer K."/>
            <person name="Melkozernov A."/>
            <person name="Murata T."/>
            <person name="Nelson D."/>
            <person name="Pils B."/>
            <person name="Prigge M."/>
            <person name="Reiss B."/>
            <person name="Renner T."/>
            <person name="Rombauts S."/>
            <person name="Rushton P."/>
            <person name="Sanderfoot A."/>
            <person name="Schween G."/>
            <person name="Shiu S.-H."/>
            <person name="Stueber K."/>
            <person name="Theodoulou F.L."/>
            <person name="Tu H."/>
            <person name="Van de Peer Y."/>
            <person name="Verrier P.J."/>
            <person name="Waters E."/>
            <person name="Wood A."/>
            <person name="Yang L."/>
            <person name="Cove D."/>
            <person name="Cuming A."/>
            <person name="Hasebe M."/>
            <person name="Lucas S."/>
            <person name="Mishler D.B."/>
            <person name="Reski R."/>
            <person name="Grigoriev I."/>
            <person name="Quatrano R.S."/>
            <person name="Boore J.L."/>
        </authorList>
    </citation>
    <scope>NUCLEOTIDE SEQUENCE [LARGE SCALE GENOMIC DNA]</scope>
    <source>
        <strain evidence="3 4">cv. Gransden 2004</strain>
    </source>
</reference>
<proteinExistence type="predicted"/>
<dbReference type="Proteomes" id="UP000006727">
    <property type="component" value="Chromosome 3"/>
</dbReference>
<protein>
    <submittedName>
        <fullName evidence="2 3">Uncharacterized protein</fullName>
    </submittedName>
</protein>
<keyword evidence="4" id="KW-1185">Reference proteome</keyword>
<reference evidence="2 4" key="2">
    <citation type="journal article" date="2018" name="Plant J.">
        <title>The Physcomitrella patens chromosome-scale assembly reveals moss genome structure and evolution.</title>
        <authorList>
            <person name="Lang D."/>
            <person name="Ullrich K.K."/>
            <person name="Murat F."/>
            <person name="Fuchs J."/>
            <person name="Jenkins J."/>
            <person name="Haas F.B."/>
            <person name="Piednoel M."/>
            <person name="Gundlach H."/>
            <person name="Van Bel M."/>
            <person name="Meyberg R."/>
            <person name="Vives C."/>
            <person name="Morata J."/>
            <person name="Symeonidi A."/>
            <person name="Hiss M."/>
            <person name="Muchero W."/>
            <person name="Kamisugi Y."/>
            <person name="Saleh O."/>
            <person name="Blanc G."/>
            <person name="Decker E.L."/>
            <person name="van Gessel N."/>
            <person name="Grimwood J."/>
            <person name="Hayes R.D."/>
            <person name="Graham S.W."/>
            <person name="Gunter L.E."/>
            <person name="McDaniel S.F."/>
            <person name="Hoernstein S.N.W."/>
            <person name="Larsson A."/>
            <person name="Li F.W."/>
            <person name="Perroud P.F."/>
            <person name="Phillips J."/>
            <person name="Ranjan P."/>
            <person name="Rokshar D.S."/>
            <person name="Rothfels C.J."/>
            <person name="Schneider L."/>
            <person name="Shu S."/>
            <person name="Stevenson D.W."/>
            <person name="Thummler F."/>
            <person name="Tillich M."/>
            <person name="Villarreal Aguilar J.C."/>
            <person name="Widiez T."/>
            <person name="Wong G.K."/>
            <person name="Wymore A."/>
            <person name="Zhang Y."/>
            <person name="Zimmer A.D."/>
            <person name="Quatrano R.S."/>
            <person name="Mayer K.F.X."/>
            <person name="Goodstein D."/>
            <person name="Casacuberta J.M."/>
            <person name="Vandepoele K."/>
            <person name="Reski R."/>
            <person name="Cuming A.C."/>
            <person name="Tuskan G.A."/>
            <person name="Maumus F."/>
            <person name="Salse J."/>
            <person name="Schmutz J."/>
            <person name="Rensing S.A."/>
        </authorList>
    </citation>
    <scope>NUCLEOTIDE SEQUENCE [LARGE SCALE GENOMIC DNA]</scope>
    <source>
        <strain evidence="3 4">cv. Gransden 2004</strain>
    </source>
</reference>
<evidence type="ECO:0000313" key="3">
    <source>
        <dbReference type="EnsemblPlants" id="PAC:32942742.CDS.1"/>
    </source>
</evidence>
<evidence type="ECO:0000313" key="2">
    <source>
        <dbReference type="EMBL" id="PNR57515.1"/>
    </source>
</evidence>
<name>A0A2K1KUN8_PHYPA</name>
<dbReference type="InParanoid" id="A0A2K1KUN8"/>
<feature type="region of interest" description="Disordered" evidence="1">
    <location>
        <begin position="52"/>
        <end position="75"/>
    </location>
</feature>
<dbReference type="Gramene" id="Pp3c3_16360V3.1">
    <property type="protein sequence ID" value="PAC:32942742.CDS.1"/>
    <property type="gene ID" value="Pp3c3_16360"/>
</dbReference>
<accession>A0A2K1KUN8</accession>
<dbReference type="AlphaFoldDB" id="A0A2K1KUN8"/>